<dbReference type="Gene3D" id="1.10.418.10">
    <property type="entry name" value="Calponin-like domain"/>
    <property type="match status" value="2"/>
</dbReference>
<evidence type="ECO:0000256" key="2">
    <source>
        <dbReference type="ARBA" id="ARBA00023203"/>
    </source>
</evidence>
<evidence type="ECO:0000256" key="1">
    <source>
        <dbReference type="ARBA" id="ARBA00022737"/>
    </source>
</evidence>
<dbReference type="InterPro" id="IPR036872">
    <property type="entry name" value="CH_dom_sf"/>
</dbReference>
<evidence type="ECO:0000313" key="5">
    <source>
        <dbReference type="Proteomes" id="UP001149090"/>
    </source>
</evidence>
<name>A0A9Q0RG86_ANAIG</name>
<dbReference type="SUPFAM" id="SSF47576">
    <property type="entry name" value="Calponin-homology domain, CH-domain"/>
    <property type="match status" value="1"/>
</dbReference>
<dbReference type="PANTHER" id="PTHR11915">
    <property type="entry name" value="SPECTRIN/FILAMIN RELATED CYTOSKELETAL PROTEIN"/>
    <property type="match status" value="1"/>
</dbReference>
<organism evidence="4 5">
    <name type="scientific">Anaeramoeba ignava</name>
    <name type="common">Anaerobic marine amoeba</name>
    <dbReference type="NCBI Taxonomy" id="1746090"/>
    <lineage>
        <taxon>Eukaryota</taxon>
        <taxon>Metamonada</taxon>
        <taxon>Anaeramoebidae</taxon>
        <taxon>Anaeramoeba</taxon>
    </lineage>
</organism>
<dbReference type="InterPro" id="IPR001589">
    <property type="entry name" value="Actinin_actin-bd_CS"/>
</dbReference>
<dbReference type="InterPro" id="IPR001715">
    <property type="entry name" value="CH_dom"/>
</dbReference>
<evidence type="ECO:0000259" key="3">
    <source>
        <dbReference type="PROSITE" id="PS50021"/>
    </source>
</evidence>
<dbReference type="EMBL" id="JAPDFW010000053">
    <property type="protein sequence ID" value="KAJ5078493.1"/>
    <property type="molecule type" value="Genomic_DNA"/>
</dbReference>
<keyword evidence="2" id="KW-0009">Actin-binding</keyword>
<evidence type="ECO:0000313" key="4">
    <source>
        <dbReference type="EMBL" id="KAJ5078493.1"/>
    </source>
</evidence>
<sequence>MSQTKSQEDVPYFLQMQIKVFTKWLNKYLKEAKESITDLQKEFEDGVKLIKLAEVLTGKAISRYIKNPKMRIQKIQNLNLALKHLQTEKKIKLIGVSSENFIDGNLKMILGCIWEIILKCSIEEISVDKVKGKEALLLWCQKQTHEYKNVNVTDFTSSWKDGLALAAILNQNEPSMVQFNFLDPKNESENFMVVFEAADQLGIYQMLDVEDMLVDVLDEKAMMVYLAEYYHFFTNREKK</sequence>
<dbReference type="Proteomes" id="UP001149090">
    <property type="component" value="Unassembled WGS sequence"/>
</dbReference>
<dbReference type="PROSITE" id="PS00019">
    <property type="entry name" value="ACTININ_1"/>
    <property type="match status" value="1"/>
</dbReference>
<reference evidence="4" key="1">
    <citation type="submission" date="2022-10" db="EMBL/GenBank/DDBJ databases">
        <title>Novel sulphate-reducing endosymbionts in the free-living metamonad Anaeramoeba.</title>
        <authorList>
            <person name="Jerlstrom-Hultqvist J."/>
            <person name="Cepicka I."/>
            <person name="Gallot-Lavallee L."/>
            <person name="Salas-Leiva D."/>
            <person name="Curtis B.A."/>
            <person name="Zahonova K."/>
            <person name="Pipaliya S."/>
            <person name="Dacks J."/>
            <person name="Roger A.J."/>
        </authorList>
    </citation>
    <scope>NUCLEOTIDE SEQUENCE</scope>
    <source>
        <strain evidence="4">BMAN</strain>
    </source>
</reference>
<dbReference type="OrthoDB" id="10017054at2759"/>
<dbReference type="PROSITE" id="PS50021">
    <property type="entry name" value="CH"/>
    <property type="match status" value="2"/>
</dbReference>
<accession>A0A9Q0RG86</accession>
<dbReference type="SMART" id="SM00033">
    <property type="entry name" value="CH"/>
    <property type="match status" value="2"/>
</dbReference>
<dbReference type="AlphaFoldDB" id="A0A9Q0RG86"/>
<protein>
    <submittedName>
        <fullName evidence="4">Spectrin beta chain</fullName>
    </submittedName>
</protein>
<dbReference type="GO" id="GO:0003779">
    <property type="term" value="F:actin binding"/>
    <property type="evidence" value="ECO:0007669"/>
    <property type="project" value="UniProtKB-KW"/>
</dbReference>
<proteinExistence type="predicted"/>
<gene>
    <name evidence="4" type="ORF">M0811_04818</name>
</gene>
<dbReference type="Pfam" id="PF00307">
    <property type="entry name" value="CH"/>
    <property type="match status" value="2"/>
</dbReference>
<dbReference type="OMA" id="KPPKYQV"/>
<keyword evidence="5" id="KW-1185">Reference proteome</keyword>
<keyword evidence="1" id="KW-0677">Repeat</keyword>
<feature type="domain" description="Calponin-homology (CH)" evidence="3">
    <location>
        <begin position="15"/>
        <end position="121"/>
    </location>
</feature>
<feature type="domain" description="Calponin-homology (CH)" evidence="3">
    <location>
        <begin position="130"/>
        <end position="234"/>
    </location>
</feature>
<comment type="caution">
    <text evidence="4">The sequence shown here is derived from an EMBL/GenBank/DDBJ whole genome shotgun (WGS) entry which is preliminary data.</text>
</comment>